<name>A0A6I4SUG0_9SPHN</name>
<dbReference type="EMBL" id="WTYM01000038">
    <property type="protein sequence ID" value="MXO59744.1"/>
    <property type="molecule type" value="Genomic_DNA"/>
</dbReference>
<dbReference type="Proteomes" id="UP000433652">
    <property type="component" value="Unassembled WGS sequence"/>
</dbReference>
<feature type="region of interest" description="Disordered" evidence="1">
    <location>
        <begin position="1"/>
        <end position="50"/>
    </location>
</feature>
<feature type="compositionally biased region" description="Basic and acidic residues" evidence="1">
    <location>
        <begin position="30"/>
        <end position="50"/>
    </location>
</feature>
<evidence type="ECO:0000313" key="3">
    <source>
        <dbReference type="Proteomes" id="UP000433652"/>
    </source>
</evidence>
<gene>
    <name evidence="2" type="ORF">GRI89_09355</name>
</gene>
<protein>
    <submittedName>
        <fullName evidence="2">Uncharacterized protein</fullName>
    </submittedName>
</protein>
<reference evidence="2 3" key="1">
    <citation type="submission" date="2019-12" db="EMBL/GenBank/DDBJ databases">
        <title>Genomic-based taxomic classification of the family Erythrobacteraceae.</title>
        <authorList>
            <person name="Xu L."/>
        </authorList>
    </citation>
    <scope>NUCLEOTIDE SEQUENCE [LARGE SCALE GENOMIC DNA]</scope>
    <source>
        <strain evidence="2 3">MCCC 1K01500</strain>
    </source>
</reference>
<dbReference type="RefSeq" id="WP_159794472.1">
    <property type="nucleotide sequence ID" value="NZ_WTYM01000038.1"/>
</dbReference>
<comment type="caution">
    <text evidence="2">The sequence shown here is derived from an EMBL/GenBank/DDBJ whole genome shotgun (WGS) entry which is preliminary data.</text>
</comment>
<feature type="compositionally biased region" description="Basic and acidic residues" evidence="1">
    <location>
        <begin position="1"/>
        <end position="23"/>
    </location>
</feature>
<evidence type="ECO:0000313" key="2">
    <source>
        <dbReference type="EMBL" id="MXO59744.1"/>
    </source>
</evidence>
<accession>A0A6I4SUG0</accession>
<organism evidence="2 3">
    <name type="scientific">Croceibacterium salegens</name>
    <dbReference type="NCBI Taxonomy" id="1737568"/>
    <lineage>
        <taxon>Bacteria</taxon>
        <taxon>Pseudomonadati</taxon>
        <taxon>Pseudomonadota</taxon>
        <taxon>Alphaproteobacteria</taxon>
        <taxon>Sphingomonadales</taxon>
        <taxon>Erythrobacteraceae</taxon>
        <taxon>Croceibacterium</taxon>
    </lineage>
</organism>
<dbReference type="AlphaFoldDB" id="A0A6I4SUG0"/>
<proteinExistence type="predicted"/>
<sequence>MANTNDRFEDDCCGRRSGTDRRVLKVQIAHPERRRAERRSGSDRRNEPRA</sequence>
<evidence type="ECO:0000256" key="1">
    <source>
        <dbReference type="SAM" id="MobiDB-lite"/>
    </source>
</evidence>
<keyword evidence="3" id="KW-1185">Reference proteome</keyword>